<dbReference type="Pfam" id="PF00564">
    <property type="entry name" value="PB1"/>
    <property type="match status" value="1"/>
</dbReference>
<dbReference type="EMBL" id="CAKOFQ010006671">
    <property type="protein sequence ID" value="CAH1957536.1"/>
    <property type="molecule type" value="Genomic_DNA"/>
</dbReference>
<organism evidence="2 3">
    <name type="scientific">Acanthoscelides obtectus</name>
    <name type="common">Bean weevil</name>
    <name type="synonym">Bruchus obtectus</name>
    <dbReference type="NCBI Taxonomy" id="200917"/>
    <lineage>
        <taxon>Eukaryota</taxon>
        <taxon>Metazoa</taxon>
        <taxon>Ecdysozoa</taxon>
        <taxon>Arthropoda</taxon>
        <taxon>Hexapoda</taxon>
        <taxon>Insecta</taxon>
        <taxon>Pterygota</taxon>
        <taxon>Neoptera</taxon>
        <taxon>Endopterygota</taxon>
        <taxon>Coleoptera</taxon>
        <taxon>Polyphaga</taxon>
        <taxon>Cucujiformia</taxon>
        <taxon>Chrysomeloidea</taxon>
        <taxon>Chrysomelidae</taxon>
        <taxon>Bruchinae</taxon>
        <taxon>Bruchini</taxon>
        <taxon>Acanthoscelides</taxon>
    </lineage>
</organism>
<evidence type="ECO:0000313" key="2">
    <source>
        <dbReference type="EMBL" id="CAH1957536.1"/>
    </source>
</evidence>
<proteinExistence type="predicted"/>
<dbReference type="InterPro" id="IPR034877">
    <property type="entry name" value="PB1_aPKC"/>
</dbReference>
<dbReference type="PROSITE" id="PS51745">
    <property type="entry name" value="PB1"/>
    <property type="match status" value="1"/>
</dbReference>
<dbReference type="InterPro" id="IPR053793">
    <property type="entry name" value="PB1-like"/>
</dbReference>
<protein>
    <recommendedName>
        <fullName evidence="1">PB1 domain-containing protein</fullName>
    </recommendedName>
</protein>
<dbReference type="SUPFAM" id="SSF54277">
    <property type="entry name" value="CAD &amp; PB1 domains"/>
    <property type="match status" value="1"/>
</dbReference>
<dbReference type="CDD" id="cd06404">
    <property type="entry name" value="PB1_aPKC"/>
    <property type="match status" value="1"/>
</dbReference>
<gene>
    <name evidence="2" type="ORF">ACAOBT_LOCUS2158</name>
</gene>
<reference evidence="2" key="1">
    <citation type="submission" date="2022-03" db="EMBL/GenBank/DDBJ databases">
        <authorList>
            <person name="Sayadi A."/>
        </authorList>
    </citation>
    <scope>NUCLEOTIDE SEQUENCE</scope>
</reference>
<dbReference type="AlphaFoldDB" id="A0A9P0NV47"/>
<dbReference type="Proteomes" id="UP001152888">
    <property type="component" value="Unassembled WGS sequence"/>
</dbReference>
<dbReference type="FunFam" id="3.10.20.90:FF:000071">
    <property type="entry name" value="Protein kinase C"/>
    <property type="match status" value="1"/>
</dbReference>
<keyword evidence="3" id="KW-1185">Reference proteome</keyword>
<dbReference type="OrthoDB" id="8122555at2759"/>
<dbReference type="Gene3D" id="3.10.20.90">
    <property type="entry name" value="Phosphatidylinositol 3-kinase Catalytic Subunit, Chain A, domain 1"/>
    <property type="match status" value="1"/>
</dbReference>
<name>A0A9P0NV47_ACAOB</name>
<dbReference type="InterPro" id="IPR000270">
    <property type="entry name" value="PB1_dom"/>
</dbReference>
<feature type="domain" description="PB1" evidence="1">
    <location>
        <begin position="12"/>
        <end position="95"/>
    </location>
</feature>
<accession>A0A9P0NV47</accession>
<evidence type="ECO:0000259" key="1">
    <source>
        <dbReference type="PROSITE" id="PS51745"/>
    </source>
</evidence>
<comment type="caution">
    <text evidence="2">The sequence shown here is derived from an EMBL/GenBank/DDBJ whole genome shotgun (WGS) entry which is preliminary data.</text>
</comment>
<sequence length="125" mass="14528">MPTQYLDNNPNEIKAKIAYNGEVLITYIDQSITLDQLRQEIREICRFHLDQVFTMKWVDEEGDPCTISSQLELDEAIRLYEINRDSELTVHAHAQQANRYYCTTNLYIQRLFVSKSLPSVGVTGK</sequence>
<dbReference type="SMART" id="SM00666">
    <property type="entry name" value="PB1"/>
    <property type="match status" value="1"/>
</dbReference>
<evidence type="ECO:0000313" key="3">
    <source>
        <dbReference type="Proteomes" id="UP001152888"/>
    </source>
</evidence>